<name>A0ABW3HU62_9BACL</name>
<organism evidence="8 9">
    <name type="scientific">Paenibacillus chungangensis</name>
    <dbReference type="NCBI Taxonomy" id="696535"/>
    <lineage>
        <taxon>Bacteria</taxon>
        <taxon>Bacillati</taxon>
        <taxon>Bacillota</taxon>
        <taxon>Bacilli</taxon>
        <taxon>Bacillales</taxon>
        <taxon>Paenibacillaceae</taxon>
        <taxon>Paenibacillus</taxon>
    </lineage>
</organism>
<proteinExistence type="predicted"/>
<evidence type="ECO:0000256" key="1">
    <source>
        <dbReference type="ARBA" id="ARBA00022475"/>
    </source>
</evidence>
<keyword evidence="3" id="KW-0472">Membrane</keyword>
<dbReference type="Gene3D" id="3.40.190.10">
    <property type="entry name" value="Periplasmic binding protein-like II"/>
    <property type="match status" value="2"/>
</dbReference>
<dbReference type="PANTHER" id="PTHR43649:SF33">
    <property type="entry name" value="POLYGALACTURONAN_RHAMNOGALACTURONAN-BINDING PROTEIN YTCQ"/>
    <property type="match status" value="1"/>
</dbReference>
<evidence type="ECO:0000313" key="8">
    <source>
        <dbReference type="EMBL" id="MFD0961056.1"/>
    </source>
</evidence>
<keyword evidence="2 7" id="KW-0732">Signal</keyword>
<keyword evidence="5" id="KW-0449">Lipoprotein</keyword>
<evidence type="ECO:0000256" key="2">
    <source>
        <dbReference type="ARBA" id="ARBA00022729"/>
    </source>
</evidence>
<dbReference type="InterPro" id="IPR050490">
    <property type="entry name" value="Bact_solute-bd_prot1"/>
</dbReference>
<evidence type="ECO:0000256" key="4">
    <source>
        <dbReference type="ARBA" id="ARBA00023139"/>
    </source>
</evidence>
<dbReference type="PANTHER" id="PTHR43649">
    <property type="entry name" value="ARABINOSE-BINDING PROTEIN-RELATED"/>
    <property type="match status" value="1"/>
</dbReference>
<feature type="region of interest" description="Disordered" evidence="6">
    <location>
        <begin position="29"/>
        <end position="51"/>
    </location>
</feature>
<accession>A0ABW3HU62</accession>
<evidence type="ECO:0000256" key="3">
    <source>
        <dbReference type="ARBA" id="ARBA00023136"/>
    </source>
</evidence>
<keyword evidence="9" id="KW-1185">Reference proteome</keyword>
<dbReference type="Proteomes" id="UP001596989">
    <property type="component" value="Unassembled WGS sequence"/>
</dbReference>
<feature type="compositionally biased region" description="Gly residues" evidence="6">
    <location>
        <begin position="29"/>
        <end position="39"/>
    </location>
</feature>
<evidence type="ECO:0000256" key="7">
    <source>
        <dbReference type="SAM" id="SignalP"/>
    </source>
</evidence>
<evidence type="ECO:0000256" key="5">
    <source>
        <dbReference type="ARBA" id="ARBA00023288"/>
    </source>
</evidence>
<sequence>MKNKLKKSLIAICTLTLLMSMLAACSGSGNDGKSGSGKGDGGEQPDSGSKDKIKISMMYPLSGDAPKRSEAWSWMEEKFGIELDLLAVPANGYLEKVRLTVASGELPDLMVWTQYPDPELVKYVKQGAFRELDNVVVKYDNIMETPEQTFENVKINNKLYSIPRTRPLQTHATYIRKDWLDNLGLPIPKTVEEFAETAIKFTTMDPDQNGKADTFGIGVGENLLFLEQLWMAFDTGNGWRLMEDGSLMSADITPGRKEAIGWLADLYSQNVLDKDFPVTNYTQVNEKFIQGKMGILIGGGVTTYGAFVADAKKLNPSAELIMIDPPVGQTGKQGTPQSAGFYGHWVINAKVSDEKLDKIMEVLNWQATSEALDFKRRGIEGVHHNMVNGEPVITDQFKADGVINLVAHNKFNPYYTTPGASEEIAQAQLDQWKNIEQLGISNPAIAVLTPTMQEKKADLDKLAMENFIAMVIGQQSIDTFDDYVQQWLDKGGKQMTEEVNAWYKEQQQ</sequence>
<gene>
    <name evidence="8" type="ORF">ACFQ2I_16965</name>
</gene>
<dbReference type="EMBL" id="JBHTJZ010000030">
    <property type="protein sequence ID" value="MFD0961056.1"/>
    <property type="molecule type" value="Genomic_DNA"/>
</dbReference>
<keyword evidence="1" id="KW-1003">Cell membrane</keyword>
<dbReference type="Pfam" id="PF13416">
    <property type="entry name" value="SBP_bac_8"/>
    <property type="match status" value="1"/>
</dbReference>
<evidence type="ECO:0000313" key="9">
    <source>
        <dbReference type="Proteomes" id="UP001596989"/>
    </source>
</evidence>
<reference evidence="9" key="1">
    <citation type="journal article" date="2019" name="Int. J. Syst. Evol. Microbiol.">
        <title>The Global Catalogue of Microorganisms (GCM) 10K type strain sequencing project: providing services to taxonomists for standard genome sequencing and annotation.</title>
        <authorList>
            <consortium name="The Broad Institute Genomics Platform"/>
            <consortium name="The Broad Institute Genome Sequencing Center for Infectious Disease"/>
            <person name="Wu L."/>
            <person name="Ma J."/>
        </authorList>
    </citation>
    <scope>NUCLEOTIDE SEQUENCE [LARGE SCALE GENOMIC DNA]</scope>
    <source>
        <strain evidence="9">CCUG 59129</strain>
    </source>
</reference>
<feature type="chain" id="PRO_5046833045" evidence="7">
    <location>
        <begin position="24"/>
        <end position="508"/>
    </location>
</feature>
<keyword evidence="4" id="KW-0564">Palmitate</keyword>
<evidence type="ECO:0000256" key="6">
    <source>
        <dbReference type="SAM" id="MobiDB-lite"/>
    </source>
</evidence>
<dbReference type="CDD" id="cd13580">
    <property type="entry name" value="PBP2_AlgQ_like_1"/>
    <property type="match status" value="1"/>
</dbReference>
<comment type="caution">
    <text evidence="8">The sequence shown here is derived from an EMBL/GenBank/DDBJ whole genome shotgun (WGS) entry which is preliminary data.</text>
</comment>
<protein>
    <submittedName>
        <fullName evidence="8">Extracellular solute-binding protein</fullName>
    </submittedName>
</protein>
<feature type="signal peptide" evidence="7">
    <location>
        <begin position="1"/>
        <end position="23"/>
    </location>
</feature>
<dbReference type="InterPro" id="IPR006059">
    <property type="entry name" value="SBP"/>
</dbReference>
<dbReference type="RefSeq" id="WP_377566259.1">
    <property type="nucleotide sequence ID" value="NZ_JBHTJZ010000030.1"/>
</dbReference>
<dbReference type="PROSITE" id="PS51257">
    <property type="entry name" value="PROKAR_LIPOPROTEIN"/>
    <property type="match status" value="1"/>
</dbReference>
<dbReference type="SUPFAM" id="SSF53850">
    <property type="entry name" value="Periplasmic binding protein-like II"/>
    <property type="match status" value="1"/>
</dbReference>